<protein>
    <submittedName>
        <fullName evidence="2">Uncharacterized protein</fullName>
    </submittedName>
</protein>
<dbReference type="Proteomes" id="UP000291084">
    <property type="component" value="Chromosome 10"/>
</dbReference>
<feature type="transmembrane region" description="Helical" evidence="1">
    <location>
        <begin position="30"/>
        <end position="49"/>
    </location>
</feature>
<feature type="transmembrane region" description="Helical" evidence="1">
    <location>
        <begin position="61"/>
        <end position="81"/>
    </location>
</feature>
<gene>
    <name evidence="2" type="primary">Vigan.10G144900</name>
    <name evidence="2" type="ORF">VIGAN_10144900</name>
</gene>
<reference evidence="2 3" key="1">
    <citation type="journal article" date="2015" name="Sci. Rep.">
        <title>The power of single molecule real-time sequencing technology in the de novo assembly of a eukaryotic genome.</title>
        <authorList>
            <person name="Sakai H."/>
            <person name="Naito K."/>
            <person name="Ogiso-Tanaka E."/>
            <person name="Takahashi Y."/>
            <person name="Iseki K."/>
            <person name="Muto C."/>
            <person name="Satou K."/>
            <person name="Teruya K."/>
            <person name="Shiroma A."/>
            <person name="Shimoji M."/>
            <person name="Hirano T."/>
            <person name="Itoh T."/>
            <person name="Kaga A."/>
            <person name="Tomooka N."/>
        </authorList>
    </citation>
    <scope>NUCLEOTIDE SEQUENCE [LARGE SCALE GENOMIC DNA]</scope>
    <source>
        <strain evidence="3">cv. Shumari</strain>
    </source>
</reference>
<proteinExistence type="predicted"/>
<keyword evidence="1" id="KW-0812">Transmembrane</keyword>
<feature type="non-terminal residue" evidence="2">
    <location>
        <position position="1"/>
    </location>
</feature>
<dbReference type="EMBL" id="AP015043">
    <property type="protein sequence ID" value="BAT99907.1"/>
    <property type="molecule type" value="Genomic_DNA"/>
</dbReference>
<keyword evidence="1" id="KW-1133">Transmembrane helix</keyword>
<name>A0A0S3T4X8_PHAAN</name>
<evidence type="ECO:0000313" key="3">
    <source>
        <dbReference type="Proteomes" id="UP000291084"/>
    </source>
</evidence>
<dbReference type="AlphaFoldDB" id="A0A0S3T4X8"/>
<evidence type="ECO:0000313" key="2">
    <source>
        <dbReference type="EMBL" id="BAT99907.1"/>
    </source>
</evidence>
<keyword evidence="1" id="KW-0472">Membrane</keyword>
<organism evidence="2 3">
    <name type="scientific">Vigna angularis var. angularis</name>
    <dbReference type="NCBI Taxonomy" id="157739"/>
    <lineage>
        <taxon>Eukaryota</taxon>
        <taxon>Viridiplantae</taxon>
        <taxon>Streptophyta</taxon>
        <taxon>Embryophyta</taxon>
        <taxon>Tracheophyta</taxon>
        <taxon>Spermatophyta</taxon>
        <taxon>Magnoliopsida</taxon>
        <taxon>eudicotyledons</taxon>
        <taxon>Gunneridae</taxon>
        <taxon>Pentapetalae</taxon>
        <taxon>rosids</taxon>
        <taxon>fabids</taxon>
        <taxon>Fabales</taxon>
        <taxon>Fabaceae</taxon>
        <taxon>Papilionoideae</taxon>
        <taxon>50 kb inversion clade</taxon>
        <taxon>NPAAA clade</taxon>
        <taxon>indigoferoid/millettioid clade</taxon>
        <taxon>Phaseoleae</taxon>
        <taxon>Vigna</taxon>
    </lineage>
</organism>
<keyword evidence="3" id="KW-1185">Reference proteome</keyword>
<sequence length="84" mass="9640">DTILVNTDNLPLFFFSTGAHMKSKSFLKNVIVFLLISLNTLISISRWWSKSKTGYELDLKPFSIVFNALSLFVMSFLALFLKQM</sequence>
<evidence type="ECO:0000256" key="1">
    <source>
        <dbReference type="SAM" id="Phobius"/>
    </source>
</evidence>
<accession>A0A0S3T4X8</accession>